<feature type="domain" description="Plexin cytoplasmic RasGAP" evidence="1">
    <location>
        <begin position="24"/>
        <end position="208"/>
    </location>
</feature>
<dbReference type="AlphaFoldDB" id="A0A3B4AY79"/>
<dbReference type="SUPFAM" id="SSF48350">
    <property type="entry name" value="GTPase activation domain, GAP"/>
    <property type="match status" value="1"/>
</dbReference>
<dbReference type="GO" id="GO:0017154">
    <property type="term" value="F:semaphorin receptor activity"/>
    <property type="evidence" value="ECO:0007669"/>
    <property type="project" value="InterPro"/>
</dbReference>
<keyword evidence="3" id="KW-1185">Reference proteome</keyword>
<dbReference type="InterPro" id="IPR008936">
    <property type="entry name" value="Rho_GTPase_activation_prot"/>
</dbReference>
<dbReference type="Pfam" id="PF08337">
    <property type="entry name" value="Plexin_cytopl"/>
    <property type="match status" value="1"/>
</dbReference>
<evidence type="ECO:0000313" key="3">
    <source>
        <dbReference type="Proteomes" id="UP000261520"/>
    </source>
</evidence>
<dbReference type="InterPro" id="IPR031148">
    <property type="entry name" value="Plexin"/>
</dbReference>
<name>A0A3B4AY79_9GOBI</name>
<proteinExistence type="predicted"/>
<organism evidence="2 3">
    <name type="scientific">Periophthalmus magnuspinnatus</name>
    <dbReference type="NCBI Taxonomy" id="409849"/>
    <lineage>
        <taxon>Eukaryota</taxon>
        <taxon>Metazoa</taxon>
        <taxon>Chordata</taxon>
        <taxon>Craniata</taxon>
        <taxon>Vertebrata</taxon>
        <taxon>Euteleostomi</taxon>
        <taxon>Actinopterygii</taxon>
        <taxon>Neopterygii</taxon>
        <taxon>Teleostei</taxon>
        <taxon>Neoteleostei</taxon>
        <taxon>Acanthomorphata</taxon>
        <taxon>Gobiaria</taxon>
        <taxon>Gobiiformes</taxon>
        <taxon>Gobioidei</taxon>
        <taxon>Gobiidae</taxon>
        <taxon>Oxudercinae</taxon>
        <taxon>Periophthalmus</taxon>
    </lineage>
</organism>
<evidence type="ECO:0000259" key="1">
    <source>
        <dbReference type="Pfam" id="PF08337"/>
    </source>
</evidence>
<dbReference type="GO" id="GO:0005886">
    <property type="term" value="C:plasma membrane"/>
    <property type="evidence" value="ECO:0007669"/>
    <property type="project" value="TreeGrafter"/>
</dbReference>
<dbReference type="PANTHER" id="PTHR22625:SF4">
    <property type="entry name" value="PLEXIN-C1"/>
    <property type="match status" value="1"/>
</dbReference>
<dbReference type="Ensembl" id="ENSPMGT00000022886.1">
    <property type="protein sequence ID" value="ENSPMGP00000021484.1"/>
    <property type="gene ID" value="ENSPMGG00000017397.1"/>
</dbReference>
<dbReference type="InterPro" id="IPR013548">
    <property type="entry name" value="Plexin_cytoplasmic_RasGAP_dom"/>
</dbReference>
<reference evidence="2" key="2">
    <citation type="submission" date="2025-09" db="UniProtKB">
        <authorList>
            <consortium name="Ensembl"/>
        </authorList>
    </citation>
    <scope>IDENTIFICATION</scope>
</reference>
<sequence length="241" mass="28233">RGNSSLRLEEVDLSSERLGDVTMLNTMKHYKVAVHSFVEKLFRCIWGLQSNRAPLAVKHFFDFLDVQAEDRKITDPDVLHIWKTNSLPLRFWVNILKNPQFVFDLEKSPHLDGCLSVIAQAFMDSFSLSDTQLGKHTPTNKLLYAKEIPKYKQEVKMYYKQIQDQPSIPDADFTAFLQKESKKHENEFNEAGALKELYKFIQRYFPEIQEKLEQNGAPSELKEHLHHVKKQFDELKSCSWN</sequence>
<dbReference type="GO" id="GO:0050772">
    <property type="term" value="P:positive regulation of axonogenesis"/>
    <property type="evidence" value="ECO:0007669"/>
    <property type="project" value="TreeGrafter"/>
</dbReference>
<reference evidence="2" key="1">
    <citation type="submission" date="2025-08" db="UniProtKB">
        <authorList>
            <consortium name="Ensembl"/>
        </authorList>
    </citation>
    <scope>IDENTIFICATION</scope>
</reference>
<dbReference type="GO" id="GO:0007162">
    <property type="term" value="P:negative regulation of cell adhesion"/>
    <property type="evidence" value="ECO:0007669"/>
    <property type="project" value="TreeGrafter"/>
</dbReference>
<evidence type="ECO:0000313" key="2">
    <source>
        <dbReference type="Ensembl" id="ENSPMGP00000021484.1"/>
    </source>
</evidence>
<dbReference type="GO" id="GO:0002116">
    <property type="term" value="C:semaphorin receptor complex"/>
    <property type="evidence" value="ECO:0007669"/>
    <property type="project" value="TreeGrafter"/>
</dbReference>
<dbReference type="Proteomes" id="UP000261520">
    <property type="component" value="Unplaced"/>
</dbReference>
<accession>A0A3B4AY79</accession>
<dbReference type="GO" id="GO:0030334">
    <property type="term" value="P:regulation of cell migration"/>
    <property type="evidence" value="ECO:0007669"/>
    <property type="project" value="TreeGrafter"/>
</dbReference>
<dbReference type="PANTHER" id="PTHR22625">
    <property type="entry name" value="PLEXIN"/>
    <property type="match status" value="1"/>
</dbReference>
<protein>
    <recommendedName>
        <fullName evidence="1">Plexin cytoplasmic RasGAP domain-containing protein</fullName>
    </recommendedName>
</protein>
<dbReference type="Gene3D" id="1.10.506.10">
    <property type="entry name" value="GTPase Activation - p120gap, domain 1"/>
    <property type="match status" value="1"/>
</dbReference>
<dbReference type="GO" id="GO:0008360">
    <property type="term" value="P:regulation of cell shape"/>
    <property type="evidence" value="ECO:0007669"/>
    <property type="project" value="TreeGrafter"/>
</dbReference>